<dbReference type="GO" id="GO:0005743">
    <property type="term" value="C:mitochondrial inner membrane"/>
    <property type="evidence" value="ECO:0007669"/>
    <property type="project" value="UniProtKB-SubCell"/>
</dbReference>
<dbReference type="Gene3D" id="4.10.49.10">
    <property type="entry name" value="Cytochrome c oxidase subunit VIIc"/>
    <property type="match status" value="1"/>
</dbReference>
<comment type="pathway">
    <text evidence="2 7">Energy metabolism; oxidative phosphorylation.</text>
</comment>
<proteinExistence type="inferred from homology"/>
<evidence type="ECO:0000256" key="5">
    <source>
        <dbReference type="ARBA" id="ARBA00023128"/>
    </source>
</evidence>
<dbReference type="GO" id="GO:0045277">
    <property type="term" value="C:respiratory chain complex IV"/>
    <property type="evidence" value="ECO:0007669"/>
    <property type="project" value="UniProtKB-UniRule"/>
</dbReference>
<comment type="subcellular location">
    <subcellularLocation>
        <location evidence="1 7">Mitochondrion inner membrane</location>
        <topology evidence="1 7">Single-pass membrane protein</topology>
    </subcellularLocation>
</comment>
<comment type="subunit">
    <text evidence="7">Component of the cytochrome c oxidase (complex IV, CIV), a multisubunit enzyme composed of a catalytic core of 3 subunits and several supernumerary subunits. The complex exists as a monomer or a dimer and forms supercomplexes (SCs) in the inner mitochondrial membrane with ubiquinol-cytochrome c oxidoreductase (cytochrome b-c1 complex, complex III, CIII).</text>
</comment>
<dbReference type="AlphaFoldDB" id="A0A0C3S6K5"/>
<feature type="transmembrane region" description="Helical" evidence="7">
    <location>
        <begin position="44"/>
        <end position="61"/>
    </location>
</feature>
<keyword evidence="5 7" id="KW-0496">Mitochondrion</keyword>
<keyword evidence="7" id="KW-1133">Transmembrane helix</keyword>
<keyword evidence="6 7" id="KW-0472">Membrane</keyword>
<dbReference type="EMBL" id="KN840583">
    <property type="protein sequence ID" value="KIP04180.1"/>
    <property type="molecule type" value="Genomic_DNA"/>
</dbReference>
<dbReference type="HOGENOM" id="CLU_169812_1_0_1"/>
<sequence>MSLLAASRAAPLRLTPRGVAHFNHAAPPHLPFSFGNRNAFRAKYLAFVGLGFALPFVAAGWQL</sequence>
<dbReference type="STRING" id="745531.A0A0C3S6K5"/>
<keyword evidence="4 7" id="KW-0999">Mitochondrion inner membrane</keyword>
<evidence type="ECO:0000256" key="4">
    <source>
        <dbReference type="ARBA" id="ARBA00022792"/>
    </source>
</evidence>
<keyword evidence="9" id="KW-1185">Reference proteome</keyword>
<comment type="similarity">
    <text evidence="3 7">Belongs to the cytochrome c oxidase VIIc family.</text>
</comment>
<evidence type="ECO:0000256" key="6">
    <source>
        <dbReference type="ARBA" id="ARBA00023136"/>
    </source>
</evidence>
<gene>
    <name evidence="8" type="ORF">PHLGIDRAFT_120920</name>
</gene>
<reference evidence="8 9" key="1">
    <citation type="journal article" date="2014" name="PLoS Genet.">
        <title>Analysis of the Phlebiopsis gigantea genome, transcriptome and secretome provides insight into its pioneer colonization strategies of wood.</title>
        <authorList>
            <person name="Hori C."/>
            <person name="Ishida T."/>
            <person name="Igarashi K."/>
            <person name="Samejima M."/>
            <person name="Suzuki H."/>
            <person name="Master E."/>
            <person name="Ferreira P."/>
            <person name="Ruiz-Duenas F.J."/>
            <person name="Held B."/>
            <person name="Canessa P."/>
            <person name="Larrondo L.F."/>
            <person name="Schmoll M."/>
            <person name="Druzhinina I.S."/>
            <person name="Kubicek C.P."/>
            <person name="Gaskell J.A."/>
            <person name="Kersten P."/>
            <person name="St John F."/>
            <person name="Glasner J."/>
            <person name="Sabat G."/>
            <person name="Splinter BonDurant S."/>
            <person name="Syed K."/>
            <person name="Yadav J."/>
            <person name="Mgbeahuruike A.C."/>
            <person name="Kovalchuk A."/>
            <person name="Asiegbu F.O."/>
            <person name="Lackner G."/>
            <person name="Hoffmeister D."/>
            <person name="Rencoret J."/>
            <person name="Gutierrez A."/>
            <person name="Sun H."/>
            <person name="Lindquist E."/>
            <person name="Barry K."/>
            <person name="Riley R."/>
            <person name="Grigoriev I.V."/>
            <person name="Henrissat B."/>
            <person name="Kues U."/>
            <person name="Berka R.M."/>
            <person name="Martinez A.T."/>
            <person name="Covert S.F."/>
            <person name="Blanchette R.A."/>
            <person name="Cullen D."/>
        </authorList>
    </citation>
    <scope>NUCLEOTIDE SEQUENCE [LARGE SCALE GENOMIC DNA]</scope>
    <source>
        <strain evidence="8 9">11061_1 CR5-6</strain>
    </source>
</reference>
<keyword evidence="7" id="KW-0812">Transmembrane</keyword>
<dbReference type="SUPFAM" id="SSF81427">
    <property type="entry name" value="Mitochondrial cytochrome c oxidase subunit VIIc (aka VIIIa)"/>
    <property type="match status" value="1"/>
</dbReference>
<evidence type="ECO:0000256" key="1">
    <source>
        <dbReference type="ARBA" id="ARBA00004434"/>
    </source>
</evidence>
<dbReference type="InterPro" id="IPR004202">
    <property type="entry name" value="COX7C/Cox8"/>
</dbReference>
<keyword evidence="7" id="KW-0809">Transit peptide</keyword>
<dbReference type="InterPro" id="IPR036636">
    <property type="entry name" value="COX7C/Cox8_sf"/>
</dbReference>
<evidence type="ECO:0000313" key="9">
    <source>
        <dbReference type="Proteomes" id="UP000053257"/>
    </source>
</evidence>
<comment type="function">
    <text evidence="7">Component of the cytochrome c oxidase, the last enzyme in the mitochondrial electron transport chain which drives oxidative phosphorylation. The respiratory chain contains 3 multisubunit complexes succinate dehydrogenase (complex II, CII), ubiquinol-cytochrome c oxidoreductase (cytochrome b-c1 complex, complex III, CIII) and cytochrome c oxidase (complex IV, CIV), that cooperate to transfer electrons derived from NADH and succinate to molecular oxygen, creating an electrochemical gradient over the inner membrane that drives transmembrane transport and the ATP synthase. Cytochrome c oxidase is the component of the respiratory chain that catalyzes the reduction of oxygen to water. Electrons originating from reduced cytochrome c in the intermembrane space (IMS) are transferred via the dinuclear copper A center (CU(A)) of subunit 2 and heme A of subunit 1 to the active site in subunit 1, a binuclear center (BNC) formed by heme A3 and copper B (CU(B)). The BNC reduces molecular oxygen to 2 water molecules using 4 electrons from cytochrome c in the IMS and 4 protons from the mitochondrial matrix.</text>
</comment>
<protein>
    <recommendedName>
        <fullName evidence="7">Cytochrome c oxidase subunit 8, mitochondrial</fullName>
    </recommendedName>
    <alternativeName>
        <fullName evidence="7">Cytochrome c oxidase polypeptide VIII</fullName>
    </alternativeName>
</protein>
<evidence type="ECO:0000256" key="2">
    <source>
        <dbReference type="ARBA" id="ARBA00004673"/>
    </source>
</evidence>
<organism evidence="8 9">
    <name type="scientific">Phlebiopsis gigantea (strain 11061_1 CR5-6)</name>
    <name type="common">White-rot fungus</name>
    <name type="synonym">Peniophora gigantea</name>
    <dbReference type="NCBI Taxonomy" id="745531"/>
    <lineage>
        <taxon>Eukaryota</taxon>
        <taxon>Fungi</taxon>
        <taxon>Dikarya</taxon>
        <taxon>Basidiomycota</taxon>
        <taxon>Agaricomycotina</taxon>
        <taxon>Agaricomycetes</taxon>
        <taxon>Polyporales</taxon>
        <taxon>Phanerochaetaceae</taxon>
        <taxon>Phlebiopsis</taxon>
    </lineage>
</organism>
<dbReference type="GO" id="GO:0006123">
    <property type="term" value="P:mitochondrial electron transport, cytochrome c to oxygen"/>
    <property type="evidence" value="ECO:0007669"/>
    <property type="project" value="UniProtKB-UniRule"/>
</dbReference>
<dbReference type="UniPathway" id="UPA00705"/>
<evidence type="ECO:0000256" key="7">
    <source>
        <dbReference type="RuleBase" id="RU368123"/>
    </source>
</evidence>
<dbReference type="Pfam" id="PF02935">
    <property type="entry name" value="COX7C"/>
    <property type="match status" value="1"/>
</dbReference>
<dbReference type="Proteomes" id="UP000053257">
    <property type="component" value="Unassembled WGS sequence"/>
</dbReference>
<evidence type="ECO:0000256" key="3">
    <source>
        <dbReference type="ARBA" id="ARBA00010514"/>
    </source>
</evidence>
<accession>A0A0C3S6K5</accession>
<dbReference type="OrthoDB" id="9974841at2759"/>
<evidence type="ECO:0000313" key="8">
    <source>
        <dbReference type="EMBL" id="KIP04180.1"/>
    </source>
</evidence>
<name>A0A0C3S6K5_PHLG1</name>